<evidence type="ECO:0000313" key="2">
    <source>
        <dbReference type="EMBL" id="MFD2458542.1"/>
    </source>
</evidence>
<dbReference type="GO" id="GO:0016491">
    <property type="term" value="F:oxidoreductase activity"/>
    <property type="evidence" value="ECO:0007669"/>
    <property type="project" value="UniProtKB-KW"/>
</dbReference>
<feature type="domain" description="Luciferase-like" evidence="1">
    <location>
        <begin position="20"/>
        <end position="222"/>
    </location>
</feature>
<keyword evidence="2" id="KW-0560">Oxidoreductase</keyword>
<dbReference type="InterPro" id="IPR051260">
    <property type="entry name" value="Diverse_substr_monoxygenases"/>
</dbReference>
<dbReference type="NCBIfam" id="TIGR03619">
    <property type="entry name" value="F420_Rv2161c"/>
    <property type="match status" value="1"/>
</dbReference>
<dbReference type="PANTHER" id="PTHR30011">
    <property type="entry name" value="ALKANESULFONATE MONOOXYGENASE-RELATED"/>
    <property type="match status" value="1"/>
</dbReference>
<dbReference type="SUPFAM" id="SSF51679">
    <property type="entry name" value="Bacterial luciferase-like"/>
    <property type="match status" value="1"/>
</dbReference>
<dbReference type="InterPro" id="IPR011251">
    <property type="entry name" value="Luciferase-like_dom"/>
</dbReference>
<proteinExistence type="predicted"/>
<protein>
    <submittedName>
        <fullName evidence="2">LLM class F420-dependent oxidoreductase</fullName>
        <ecNumber evidence="2">1.-.-.-</ecNumber>
    </submittedName>
</protein>
<dbReference type="EMBL" id="JBHUKU010000004">
    <property type="protein sequence ID" value="MFD2458542.1"/>
    <property type="molecule type" value="Genomic_DNA"/>
</dbReference>
<accession>A0ABW5GAI3</accession>
<dbReference type="InterPro" id="IPR019921">
    <property type="entry name" value="Lucif-like_OxRdtase_Rv2161c"/>
</dbReference>
<dbReference type="Pfam" id="PF00296">
    <property type="entry name" value="Bac_luciferase"/>
    <property type="match status" value="1"/>
</dbReference>
<organism evidence="2 3">
    <name type="scientific">Amycolatopsis samaneae</name>
    <dbReference type="NCBI Taxonomy" id="664691"/>
    <lineage>
        <taxon>Bacteria</taxon>
        <taxon>Bacillati</taxon>
        <taxon>Actinomycetota</taxon>
        <taxon>Actinomycetes</taxon>
        <taxon>Pseudonocardiales</taxon>
        <taxon>Pseudonocardiaceae</taxon>
        <taxon>Amycolatopsis</taxon>
    </lineage>
</organism>
<reference evidence="3" key="1">
    <citation type="journal article" date="2019" name="Int. J. Syst. Evol. Microbiol.">
        <title>The Global Catalogue of Microorganisms (GCM) 10K type strain sequencing project: providing services to taxonomists for standard genome sequencing and annotation.</title>
        <authorList>
            <consortium name="The Broad Institute Genomics Platform"/>
            <consortium name="The Broad Institute Genome Sequencing Center for Infectious Disease"/>
            <person name="Wu L."/>
            <person name="Ma J."/>
        </authorList>
    </citation>
    <scope>NUCLEOTIDE SEQUENCE [LARGE SCALE GENOMIC DNA]</scope>
    <source>
        <strain evidence="3">CGMCC 4.7643</strain>
    </source>
</reference>
<evidence type="ECO:0000313" key="3">
    <source>
        <dbReference type="Proteomes" id="UP001597419"/>
    </source>
</evidence>
<dbReference type="Proteomes" id="UP001597419">
    <property type="component" value="Unassembled WGS sequence"/>
</dbReference>
<comment type="caution">
    <text evidence="2">The sequence shown here is derived from an EMBL/GenBank/DDBJ whole genome shotgun (WGS) entry which is preliminary data.</text>
</comment>
<dbReference type="InterPro" id="IPR036661">
    <property type="entry name" value="Luciferase-like_sf"/>
</dbReference>
<evidence type="ECO:0000259" key="1">
    <source>
        <dbReference type="Pfam" id="PF00296"/>
    </source>
</evidence>
<dbReference type="Gene3D" id="3.20.20.30">
    <property type="entry name" value="Luciferase-like domain"/>
    <property type="match status" value="1"/>
</dbReference>
<dbReference type="PANTHER" id="PTHR30011:SF32">
    <property type="entry name" value="CONSERVED PROTEIN"/>
    <property type="match status" value="1"/>
</dbReference>
<name>A0ABW5GAI3_9PSEU</name>
<sequence length="276" mass="30051">MDFGIGTFVTDEGIRPDVLGRAVEERGFTALSLAEHSHIPASRETPYPTGGDLPRVYYRTLDPFLALTAAAVATKNLRLGTGITLLIQRDLIHTAKEVATLDLLSGGRFDFGVGVGWNREEMRNHGTDPATRGALLNEQLAALKEIWGKDEAEFHGEHVDFDPIFSWPKPVAKPHPPIFVGGASKAALNRLAAHGDGWIPTPGAPPEELRRVRKWLAEQGRTDVPFVVWGAPAEQAVLDGYVEGGVDQVNLMLPTLPEGETLRKLDELAAFAQANR</sequence>
<keyword evidence="3" id="KW-1185">Reference proteome</keyword>
<dbReference type="RefSeq" id="WP_345387831.1">
    <property type="nucleotide sequence ID" value="NZ_BAABHG010000002.1"/>
</dbReference>
<gene>
    <name evidence="2" type="ORF">ACFSYJ_08025</name>
</gene>
<dbReference type="EC" id="1.-.-.-" evidence="2"/>